<name>A0AAD6MDF8_9ROSI</name>
<organism evidence="1 2">
    <name type="scientific">Populus alba x Populus x berolinensis</name>
    <dbReference type="NCBI Taxonomy" id="444605"/>
    <lineage>
        <taxon>Eukaryota</taxon>
        <taxon>Viridiplantae</taxon>
        <taxon>Streptophyta</taxon>
        <taxon>Embryophyta</taxon>
        <taxon>Tracheophyta</taxon>
        <taxon>Spermatophyta</taxon>
        <taxon>Magnoliopsida</taxon>
        <taxon>eudicotyledons</taxon>
        <taxon>Gunneridae</taxon>
        <taxon>Pentapetalae</taxon>
        <taxon>rosids</taxon>
        <taxon>fabids</taxon>
        <taxon>Malpighiales</taxon>
        <taxon>Salicaceae</taxon>
        <taxon>Saliceae</taxon>
        <taxon>Populus</taxon>
    </lineage>
</organism>
<evidence type="ECO:0000313" key="1">
    <source>
        <dbReference type="EMBL" id="KAJ6983221.1"/>
    </source>
</evidence>
<reference evidence="1" key="1">
    <citation type="journal article" date="2023" name="Mol. Ecol. Resour.">
        <title>Chromosome-level genome assembly of a triploid poplar Populus alba 'Berolinensis'.</title>
        <authorList>
            <person name="Chen S."/>
            <person name="Yu Y."/>
            <person name="Wang X."/>
            <person name="Wang S."/>
            <person name="Zhang T."/>
            <person name="Zhou Y."/>
            <person name="He R."/>
            <person name="Meng N."/>
            <person name="Wang Y."/>
            <person name="Liu W."/>
            <person name="Liu Z."/>
            <person name="Liu J."/>
            <person name="Guo Q."/>
            <person name="Huang H."/>
            <person name="Sederoff R.R."/>
            <person name="Wang G."/>
            <person name="Qu G."/>
            <person name="Chen S."/>
        </authorList>
    </citation>
    <scope>NUCLEOTIDE SEQUENCE</scope>
    <source>
        <strain evidence="1">SC-2020</strain>
    </source>
</reference>
<evidence type="ECO:0000313" key="2">
    <source>
        <dbReference type="Proteomes" id="UP001164929"/>
    </source>
</evidence>
<dbReference type="Proteomes" id="UP001164929">
    <property type="component" value="Chromosome 10"/>
</dbReference>
<dbReference type="AlphaFoldDB" id="A0AAD6MDF8"/>
<keyword evidence="2" id="KW-1185">Reference proteome</keyword>
<gene>
    <name evidence="1" type="ORF">NC653_026131</name>
</gene>
<comment type="caution">
    <text evidence="1">The sequence shown here is derived from an EMBL/GenBank/DDBJ whole genome shotgun (WGS) entry which is preliminary data.</text>
</comment>
<sequence>MAQQQSEPFLQFLFSPSEDGSGMWNASVSTTRSSGRELVESQSCLQMGSTILLQVEENIRILNLSTLWLLSKLLCGYSSGCTSSFLHTALGSGEQTYLIQAYGIEVMQGKLLGGVAIVALIKPHIAFAFALIN</sequence>
<protein>
    <submittedName>
        <fullName evidence="1">Uncharacterized protein</fullName>
    </submittedName>
</protein>
<proteinExistence type="predicted"/>
<accession>A0AAD6MDF8</accession>
<dbReference type="EMBL" id="JAQIZT010000010">
    <property type="protein sequence ID" value="KAJ6983221.1"/>
    <property type="molecule type" value="Genomic_DNA"/>
</dbReference>